<evidence type="ECO:0000313" key="1">
    <source>
        <dbReference type="EMBL" id="ATF05144.1"/>
    </source>
</evidence>
<reference evidence="1 2" key="1">
    <citation type="journal article" date="2017" name="Front. Microbiol.">
        <title>Phaeobacter piscinae sp. nov., a species of the Roseobacter group and potential aquaculture probiont.</title>
        <authorList>
            <person name="Sonnenschein E.C."/>
            <person name="Phippen C.B.W."/>
            <person name="Nielsen K.F."/>
            <person name="Mateiu R.V."/>
            <person name="Melchiorsen J."/>
            <person name="Gram L."/>
            <person name="Overmann J."/>
            <person name="Freese H.M."/>
        </authorList>
    </citation>
    <scope>NUCLEOTIDE SEQUENCE [LARGE SCALE GENOMIC DNA]</scope>
    <source>
        <strain evidence="1 2">P63</strain>
    </source>
</reference>
<dbReference type="AlphaFoldDB" id="A0AAC9Z924"/>
<evidence type="ECO:0000313" key="2">
    <source>
        <dbReference type="Proteomes" id="UP000217545"/>
    </source>
</evidence>
<sequence>MTRFTYIYDTYCGWCYGAAPVINALIECGADVTVMHRHLFQGANAYRMGDGFGRMALEYDRRIERLTGQEFSPAYVQDIIRNPDEVLDSGLTAYAAALVHDQRAMAEMKLAQILQRARYVDGVSAGNSEAVRSALLEFGVNRPLDEGRNHARQISTNAANLQSRVGSQGVPTLVMQTDGGTTQVDVSTYYNFPEEIAALAA</sequence>
<evidence type="ECO:0008006" key="3">
    <source>
        <dbReference type="Google" id="ProtNLM"/>
    </source>
</evidence>
<dbReference type="GeneID" id="31848763"/>
<dbReference type="Gene3D" id="3.40.30.10">
    <property type="entry name" value="Glutaredoxin"/>
    <property type="match status" value="1"/>
</dbReference>
<organism evidence="1 2">
    <name type="scientific">Phaeobacter gallaeciensis</name>
    <dbReference type="NCBI Taxonomy" id="60890"/>
    <lineage>
        <taxon>Bacteria</taxon>
        <taxon>Pseudomonadati</taxon>
        <taxon>Pseudomonadota</taxon>
        <taxon>Alphaproteobacteria</taxon>
        <taxon>Rhodobacterales</taxon>
        <taxon>Roseobacteraceae</taxon>
        <taxon>Phaeobacter</taxon>
    </lineage>
</organism>
<dbReference type="SUPFAM" id="SSF52833">
    <property type="entry name" value="Thioredoxin-like"/>
    <property type="match status" value="1"/>
</dbReference>
<dbReference type="EMBL" id="CP010784">
    <property type="protein sequence ID" value="ATF05144.1"/>
    <property type="molecule type" value="Genomic_DNA"/>
</dbReference>
<gene>
    <name evidence="1" type="ORF">PhaeoP63_01053</name>
</gene>
<name>A0AAC9Z924_9RHOB</name>
<protein>
    <recommendedName>
        <fullName evidence="3">DsbA family protein</fullName>
    </recommendedName>
</protein>
<accession>A0AAC9Z924</accession>
<dbReference type="RefSeq" id="WP_024096526.1">
    <property type="nucleotide sequence ID" value="NZ_CP010588.1"/>
</dbReference>
<dbReference type="Proteomes" id="UP000217545">
    <property type="component" value="Chromosome"/>
</dbReference>
<proteinExistence type="predicted"/>
<dbReference type="InterPro" id="IPR036249">
    <property type="entry name" value="Thioredoxin-like_sf"/>
</dbReference>